<evidence type="ECO:0000256" key="12">
    <source>
        <dbReference type="SAM" id="MobiDB-lite"/>
    </source>
</evidence>
<keyword evidence="8" id="KW-0443">Lipid metabolism</keyword>
<dbReference type="EMBL" id="CAEZXM010000226">
    <property type="protein sequence ID" value="CAB4699692.1"/>
    <property type="molecule type" value="Genomic_DNA"/>
</dbReference>
<feature type="transmembrane region" description="Helical" evidence="13">
    <location>
        <begin position="411"/>
        <end position="429"/>
    </location>
</feature>
<keyword evidence="11" id="KW-1208">Phospholipid metabolism</keyword>
<evidence type="ECO:0000313" key="14">
    <source>
        <dbReference type="EMBL" id="CAB4699692.1"/>
    </source>
</evidence>
<feature type="region of interest" description="Disordered" evidence="12">
    <location>
        <begin position="1"/>
        <end position="123"/>
    </location>
</feature>
<feature type="transmembrane region" description="Helical" evidence="13">
    <location>
        <begin position="260"/>
        <end position="278"/>
    </location>
</feature>
<keyword evidence="7 13" id="KW-1133">Transmembrane helix</keyword>
<feature type="compositionally biased region" description="Basic and acidic residues" evidence="12">
    <location>
        <begin position="27"/>
        <end position="43"/>
    </location>
</feature>
<dbReference type="GO" id="GO:0016024">
    <property type="term" value="P:CDP-diacylglycerol biosynthetic process"/>
    <property type="evidence" value="ECO:0007669"/>
    <property type="project" value="TreeGrafter"/>
</dbReference>
<sequence>MSDDVWRNRGREDEDFGPPLFGDDSDSGTHERPAARKRDKPIVFDDSTGSLPHWTEPPTGEIPRPRSGGADEVRDPTDDLDVWSSFSGQAPVWNDDPVDDTGRQSDDYSDSIRVPSSADVTAAEDQYFDVTDADISGAVARRGPGRITIGTDPTGEGMGRPTPSKGRARTSREEQQRAARSARPAGSVRAAPAQSSKSTAGVGGRDMPTAVAVGALMSAVFVGAIIWKPQAVLGIVVIIIGLAAVEYFEKVTEKGYQPATVVGIVACVAAPLAAYWVGERAVPLVLIFAFIAGSITFIGAQGLSSSPMPNMAITTLGVSWIGLAGAYGGLILGAQTSGLIPGHAGTDTLLLLAVGVVVNDVGALFVGSAAGRTPLRGWISPNKSVEGFIGGALLTIIAMVVIGIAGKSDTWSNPNLVLLGVVIAIMAPLGDLTESMFKRNLDVKDFGSIVKGHGGILDRFDGFLFTLPAVFYLMIVLEPWVSAAPK</sequence>
<evidence type="ECO:0000256" key="10">
    <source>
        <dbReference type="ARBA" id="ARBA00023209"/>
    </source>
</evidence>
<keyword evidence="2" id="KW-1003">Cell membrane</keyword>
<evidence type="ECO:0000256" key="9">
    <source>
        <dbReference type="ARBA" id="ARBA00023136"/>
    </source>
</evidence>
<keyword evidence="5 13" id="KW-0812">Transmembrane</keyword>
<keyword evidence="10" id="KW-0594">Phospholipid biosynthesis</keyword>
<comment type="subcellular location">
    <subcellularLocation>
        <location evidence="1">Cell membrane</location>
        <topology evidence="1">Multi-pass membrane protein</topology>
    </subcellularLocation>
</comment>
<feature type="transmembrane region" description="Helical" evidence="13">
    <location>
        <begin position="387"/>
        <end position="405"/>
    </location>
</feature>
<keyword evidence="4" id="KW-0808">Transferase</keyword>
<evidence type="ECO:0000256" key="4">
    <source>
        <dbReference type="ARBA" id="ARBA00022679"/>
    </source>
</evidence>
<dbReference type="PANTHER" id="PTHR46382:SF1">
    <property type="entry name" value="PHOSPHATIDATE CYTIDYLYLTRANSFERASE"/>
    <property type="match status" value="1"/>
</dbReference>
<evidence type="ECO:0000256" key="1">
    <source>
        <dbReference type="ARBA" id="ARBA00004651"/>
    </source>
</evidence>
<dbReference type="PANTHER" id="PTHR46382">
    <property type="entry name" value="PHOSPHATIDATE CYTIDYLYLTRANSFERASE"/>
    <property type="match status" value="1"/>
</dbReference>
<organism evidence="14">
    <name type="scientific">freshwater metagenome</name>
    <dbReference type="NCBI Taxonomy" id="449393"/>
    <lineage>
        <taxon>unclassified sequences</taxon>
        <taxon>metagenomes</taxon>
        <taxon>ecological metagenomes</taxon>
    </lineage>
</organism>
<gene>
    <name evidence="14" type="ORF">UFOPK2366_01204</name>
</gene>
<feature type="compositionally biased region" description="Basic and acidic residues" evidence="12">
    <location>
        <begin position="1"/>
        <end position="12"/>
    </location>
</feature>
<dbReference type="AlphaFoldDB" id="A0A6J6PMI8"/>
<evidence type="ECO:0000256" key="11">
    <source>
        <dbReference type="ARBA" id="ARBA00023264"/>
    </source>
</evidence>
<feature type="transmembrane region" description="Helical" evidence="13">
    <location>
        <begin position="232"/>
        <end position="248"/>
    </location>
</feature>
<evidence type="ECO:0000256" key="3">
    <source>
        <dbReference type="ARBA" id="ARBA00022516"/>
    </source>
</evidence>
<keyword evidence="6" id="KW-0548">Nucleotidyltransferase</keyword>
<feature type="transmembrane region" description="Helical" evidence="13">
    <location>
        <begin position="348"/>
        <end position="366"/>
    </location>
</feature>
<feature type="transmembrane region" description="Helical" evidence="13">
    <location>
        <begin position="462"/>
        <end position="481"/>
    </location>
</feature>
<proteinExistence type="predicted"/>
<evidence type="ECO:0000256" key="5">
    <source>
        <dbReference type="ARBA" id="ARBA00022692"/>
    </source>
</evidence>
<keyword evidence="9 13" id="KW-0472">Membrane</keyword>
<evidence type="ECO:0000256" key="7">
    <source>
        <dbReference type="ARBA" id="ARBA00022989"/>
    </source>
</evidence>
<evidence type="ECO:0000256" key="13">
    <source>
        <dbReference type="SAM" id="Phobius"/>
    </source>
</evidence>
<evidence type="ECO:0000256" key="2">
    <source>
        <dbReference type="ARBA" id="ARBA00022475"/>
    </source>
</evidence>
<dbReference type="GO" id="GO:0004605">
    <property type="term" value="F:phosphatidate cytidylyltransferase activity"/>
    <property type="evidence" value="ECO:0007669"/>
    <property type="project" value="TreeGrafter"/>
</dbReference>
<reference evidence="14" key="1">
    <citation type="submission" date="2020-05" db="EMBL/GenBank/DDBJ databases">
        <authorList>
            <person name="Chiriac C."/>
            <person name="Salcher M."/>
            <person name="Ghai R."/>
            <person name="Kavagutti S V."/>
        </authorList>
    </citation>
    <scope>NUCLEOTIDE SEQUENCE</scope>
</reference>
<name>A0A6J6PMI8_9ZZZZ</name>
<feature type="transmembrane region" description="Helical" evidence="13">
    <location>
        <begin position="315"/>
        <end position="336"/>
    </location>
</feature>
<evidence type="ECO:0000256" key="8">
    <source>
        <dbReference type="ARBA" id="ARBA00023098"/>
    </source>
</evidence>
<feature type="compositionally biased region" description="Low complexity" evidence="12">
    <location>
        <begin position="178"/>
        <end position="193"/>
    </location>
</feature>
<feature type="transmembrane region" description="Helical" evidence="13">
    <location>
        <begin position="284"/>
        <end position="303"/>
    </location>
</feature>
<keyword evidence="3" id="KW-0444">Lipid biosynthesis</keyword>
<feature type="transmembrane region" description="Helical" evidence="13">
    <location>
        <begin position="207"/>
        <end position="226"/>
    </location>
</feature>
<accession>A0A6J6PMI8</accession>
<dbReference type="Pfam" id="PF01148">
    <property type="entry name" value="CTP_transf_1"/>
    <property type="match status" value="1"/>
</dbReference>
<feature type="region of interest" description="Disordered" evidence="12">
    <location>
        <begin position="143"/>
        <end position="203"/>
    </location>
</feature>
<dbReference type="GO" id="GO:0005886">
    <property type="term" value="C:plasma membrane"/>
    <property type="evidence" value="ECO:0007669"/>
    <property type="project" value="UniProtKB-SubCell"/>
</dbReference>
<evidence type="ECO:0000256" key="6">
    <source>
        <dbReference type="ARBA" id="ARBA00022695"/>
    </source>
</evidence>
<protein>
    <submittedName>
        <fullName evidence="14">Unannotated protein</fullName>
    </submittedName>
</protein>